<accession>A0A4R2MB21</accession>
<dbReference type="RefSeq" id="WP_132647786.1">
    <property type="nucleotide sequence ID" value="NZ_CP181386.1"/>
</dbReference>
<dbReference type="Pfam" id="PF07589">
    <property type="entry name" value="PEP-CTERM"/>
    <property type="match status" value="1"/>
</dbReference>
<comment type="caution">
    <text evidence="3">The sequence shown here is derived from an EMBL/GenBank/DDBJ whole genome shotgun (WGS) entry which is preliminary data.</text>
</comment>
<feature type="domain" description="Ice-binding protein C-terminal" evidence="2">
    <location>
        <begin position="253"/>
        <end position="276"/>
    </location>
</feature>
<evidence type="ECO:0000259" key="2">
    <source>
        <dbReference type="Pfam" id="PF07589"/>
    </source>
</evidence>
<sequence length="279" mass="28210">MFTRHCVVLAAACAVAGSAAAASVELQKGTLGATIADSGNFDYSAYPALAYGGREFVNVGTPSSWYWFSAGTTQLVAQYGANPFGASTWAAGPGDATTVGAFGDWSFSQTVHLASGNKLTVHLNLTNTGDSDLDGVRWGVGFDPDQDYGIGTPFTFNRILGQGAGAAVSAYGEQSGLTVTLANDTAAGASAVAYVNAGDCCFAVDPAKALANGQAAGYGRYGDDSISLAYDLGTVAAGQTVSIGYSYSFAPAAIPEPATAAMMLGGLALLAARRRRAAC</sequence>
<dbReference type="EMBL" id="SLXD01000008">
    <property type="protein sequence ID" value="TCP01717.1"/>
    <property type="molecule type" value="Genomic_DNA"/>
</dbReference>
<dbReference type="InterPro" id="IPR013424">
    <property type="entry name" value="Ice-binding_C"/>
</dbReference>
<feature type="signal peptide" evidence="1">
    <location>
        <begin position="1"/>
        <end position="21"/>
    </location>
</feature>
<dbReference type="AlphaFoldDB" id="A0A4R2MB21"/>
<proteinExistence type="predicted"/>
<evidence type="ECO:0000313" key="3">
    <source>
        <dbReference type="EMBL" id="TCP01717.1"/>
    </source>
</evidence>
<protein>
    <submittedName>
        <fullName evidence="3">Putative secreted protein with PEP-CTERM sorting signal</fullName>
    </submittedName>
</protein>
<evidence type="ECO:0000313" key="4">
    <source>
        <dbReference type="Proteomes" id="UP000295106"/>
    </source>
</evidence>
<evidence type="ECO:0000256" key="1">
    <source>
        <dbReference type="SAM" id="SignalP"/>
    </source>
</evidence>
<dbReference type="GeneID" id="99683804"/>
<dbReference type="Proteomes" id="UP000295106">
    <property type="component" value="Unassembled WGS sequence"/>
</dbReference>
<dbReference type="OrthoDB" id="8546032at2"/>
<keyword evidence="1" id="KW-0732">Signal</keyword>
<gene>
    <name evidence="3" type="ORF">EV684_10858</name>
</gene>
<name>A0A4R2MB21_RUBGE</name>
<dbReference type="NCBIfam" id="TIGR02595">
    <property type="entry name" value="PEP_CTERM"/>
    <property type="match status" value="1"/>
</dbReference>
<feature type="chain" id="PRO_5020633909" evidence="1">
    <location>
        <begin position="22"/>
        <end position="279"/>
    </location>
</feature>
<organism evidence="3 4">
    <name type="scientific">Rubrivivax gelatinosus</name>
    <name type="common">Rhodocyclus gelatinosus</name>
    <name type="synonym">Rhodopseudomonas gelatinosa</name>
    <dbReference type="NCBI Taxonomy" id="28068"/>
    <lineage>
        <taxon>Bacteria</taxon>
        <taxon>Pseudomonadati</taxon>
        <taxon>Pseudomonadota</taxon>
        <taxon>Betaproteobacteria</taxon>
        <taxon>Burkholderiales</taxon>
        <taxon>Sphaerotilaceae</taxon>
        <taxon>Rubrivivax</taxon>
    </lineage>
</organism>
<reference evidence="3 4" key="1">
    <citation type="submission" date="2019-03" db="EMBL/GenBank/DDBJ databases">
        <title>Genomic Encyclopedia of Type Strains, Phase IV (KMG-IV): sequencing the most valuable type-strain genomes for metagenomic binning, comparative biology and taxonomic classification.</title>
        <authorList>
            <person name="Goeker M."/>
        </authorList>
    </citation>
    <scope>NUCLEOTIDE SEQUENCE [LARGE SCALE GENOMIC DNA]</scope>
    <source>
        <strain evidence="3 4">DSM 1709</strain>
    </source>
</reference>